<protein>
    <submittedName>
        <fullName evidence="1">Uncharacterized protein</fullName>
    </submittedName>
</protein>
<name>A0A4P7MWP6_PYROR</name>
<gene>
    <name evidence="1" type="ORF">PoMZ_10208</name>
</gene>
<dbReference type="Proteomes" id="UP000294847">
    <property type="component" value="Chromosome 1"/>
</dbReference>
<organism evidence="1 2">
    <name type="scientific">Pyricularia oryzae</name>
    <name type="common">Rice blast fungus</name>
    <name type="synonym">Magnaporthe oryzae</name>
    <dbReference type="NCBI Taxonomy" id="318829"/>
    <lineage>
        <taxon>Eukaryota</taxon>
        <taxon>Fungi</taxon>
        <taxon>Dikarya</taxon>
        <taxon>Ascomycota</taxon>
        <taxon>Pezizomycotina</taxon>
        <taxon>Sordariomycetes</taxon>
        <taxon>Sordariomycetidae</taxon>
        <taxon>Magnaporthales</taxon>
        <taxon>Pyriculariaceae</taxon>
        <taxon>Pyricularia</taxon>
    </lineage>
</organism>
<dbReference type="EMBL" id="CP034204">
    <property type="protein sequence ID" value="QBZ54508.1"/>
    <property type="molecule type" value="Genomic_DNA"/>
</dbReference>
<evidence type="ECO:0000313" key="1">
    <source>
        <dbReference type="EMBL" id="QBZ54508.1"/>
    </source>
</evidence>
<sequence length="92" mass="10442">MASSPTSTSPFYSWWKWEAGACIIERSSQKYYLGGQRHGDVTCWRVDMAWSPRVAVYRPKVRIKAFVEDDRGISLVVASMIGTSSPLRRELA</sequence>
<proteinExistence type="predicted"/>
<reference evidence="1 2" key="1">
    <citation type="journal article" date="2019" name="Mol. Biol. Evol.">
        <title>Blast fungal genomes show frequent chromosomal changes, gene gains and losses, and effector gene turnover.</title>
        <authorList>
            <person name="Gomez Luciano L.B."/>
            <person name="Jason Tsai I."/>
            <person name="Chuma I."/>
            <person name="Tosa Y."/>
            <person name="Chen Y.H."/>
            <person name="Li J.Y."/>
            <person name="Li M.Y."/>
            <person name="Jade Lu M.Y."/>
            <person name="Nakayashiki H."/>
            <person name="Li W.H."/>
        </authorList>
    </citation>
    <scope>NUCLEOTIDE SEQUENCE [LARGE SCALE GENOMIC DNA]</scope>
    <source>
        <strain evidence="1">MZ5-1-6</strain>
    </source>
</reference>
<evidence type="ECO:0000313" key="2">
    <source>
        <dbReference type="Proteomes" id="UP000294847"/>
    </source>
</evidence>
<accession>A0A4P7MWP6</accession>
<dbReference type="AlphaFoldDB" id="A0A4P7MWP6"/>